<feature type="region of interest" description="Disordered" evidence="1">
    <location>
        <begin position="215"/>
        <end position="236"/>
    </location>
</feature>
<keyword evidence="2" id="KW-0675">Receptor</keyword>
<comment type="caution">
    <text evidence="2">The sequence shown here is derived from an EMBL/GenBank/DDBJ whole genome shotgun (WGS) entry which is preliminary data.</text>
</comment>
<gene>
    <name evidence="2" type="ORF">AKAME5_002307400</name>
</gene>
<feature type="region of interest" description="Disordered" evidence="1">
    <location>
        <begin position="356"/>
        <end position="375"/>
    </location>
</feature>
<reference evidence="2" key="1">
    <citation type="submission" date="2022-08" db="EMBL/GenBank/DDBJ databases">
        <title>Genome sequencing of akame (Lates japonicus).</title>
        <authorList>
            <person name="Hashiguchi Y."/>
            <person name="Takahashi H."/>
        </authorList>
    </citation>
    <scope>NUCLEOTIDE SEQUENCE</scope>
    <source>
        <strain evidence="2">Kochi</strain>
    </source>
</reference>
<protein>
    <submittedName>
        <fullName evidence="2">Adhesion G-protein coupled receptor D2 isoform X1</fullName>
    </submittedName>
</protein>
<evidence type="ECO:0000313" key="3">
    <source>
        <dbReference type="Proteomes" id="UP001279410"/>
    </source>
</evidence>
<name>A0AAD3NH77_LATJO</name>
<accession>A0AAD3NH77</accession>
<proteinExistence type="predicted"/>
<feature type="region of interest" description="Disordered" evidence="1">
    <location>
        <begin position="39"/>
        <end position="68"/>
    </location>
</feature>
<sequence>MRGGDTSEPPGRGSEANIIKKRFREATATCRPVRTAATEDFSRVTGKKHPPFVPPASSSRKQHAAHLRSDLAPATPVISEIVVNQANICNHYPCYRQIPRKNRARAERQAVDRVPVTQSYRPWQQRRSSEILKEHNPPTTHGQPAFALHRSSQPTGQRLSPSPLAIASKLHTADFDGQRCNPQHILFISKLLLIFNATQSRIVAELSIHPSEEILTSPIDKTGGPSSDNDPRHPLSCPPGLNQPVDAKTNCDTIHLNLKIGLTCWKAQGSGGIPSSHSGNLISKLLATMGLFIFLIYGVYNTEVRSTVNRIKERRKALNFSMEGPEVTATRTVPVPDHRELSYRLSSCQFPAWNYPKPGEETTPSYTCSSKEEED</sequence>
<evidence type="ECO:0000313" key="2">
    <source>
        <dbReference type="EMBL" id="GLD71750.1"/>
    </source>
</evidence>
<dbReference type="AlphaFoldDB" id="A0AAD3NH77"/>
<keyword evidence="3" id="KW-1185">Reference proteome</keyword>
<evidence type="ECO:0000256" key="1">
    <source>
        <dbReference type="SAM" id="MobiDB-lite"/>
    </source>
</evidence>
<organism evidence="2 3">
    <name type="scientific">Lates japonicus</name>
    <name type="common">Japanese lates</name>
    <dbReference type="NCBI Taxonomy" id="270547"/>
    <lineage>
        <taxon>Eukaryota</taxon>
        <taxon>Metazoa</taxon>
        <taxon>Chordata</taxon>
        <taxon>Craniata</taxon>
        <taxon>Vertebrata</taxon>
        <taxon>Euteleostomi</taxon>
        <taxon>Actinopterygii</taxon>
        <taxon>Neopterygii</taxon>
        <taxon>Teleostei</taxon>
        <taxon>Neoteleostei</taxon>
        <taxon>Acanthomorphata</taxon>
        <taxon>Carangaria</taxon>
        <taxon>Carangaria incertae sedis</taxon>
        <taxon>Centropomidae</taxon>
        <taxon>Lates</taxon>
    </lineage>
</organism>
<dbReference type="EMBL" id="BRZM01000725">
    <property type="protein sequence ID" value="GLD71750.1"/>
    <property type="molecule type" value="Genomic_DNA"/>
</dbReference>
<dbReference type="Proteomes" id="UP001279410">
    <property type="component" value="Unassembled WGS sequence"/>
</dbReference>